<dbReference type="Proteomes" id="UP000501534">
    <property type="component" value="Chromosome"/>
</dbReference>
<accession>A0A6M4GZB2</accession>
<name>A0A6M4GZB2_9PROT</name>
<evidence type="ECO:0000313" key="3">
    <source>
        <dbReference type="Proteomes" id="UP000501534"/>
    </source>
</evidence>
<organism evidence="2 3">
    <name type="scientific">Usitatibacter rugosus</name>
    <dbReference type="NCBI Taxonomy" id="2732067"/>
    <lineage>
        <taxon>Bacteria</taxon>
        <taxon>Pseudomonadati</taxon>
        <taxon>Pseudomonadota</taxon>
        <taxon>Betaproteobacteria</taxon>
        <taxon>Nitrosomonadales</taxon>
        <taxon>Usitatibacteraceae</taxon>
        <taxon>Usitatibacter</taxon>
    </lineage>
</organism>
<sequence length="206" mass="22284">MYRMLIAAFAALATTAALAQEAPDALVKKGVDDVLSAIKNDKDLQSGNLDKVMKLADEKVLPNFDMARMTRLAVGRPWAQATDAQKEALTKEFKTLIIRTYSSSLSQYRNQVVEVKPLKVAAGDTDVVVRTEVKQQGGPPIPLDYSMEKTAAGWKVYDVVVDGVSLVTTYRGSFGDIIQKSGIDGLVKTLQDRNSKGAPAPAAPKK</sequence>
<reference evidence="2 3" key="1">
    <citation type="submission" date="2020-04" db="EMBL/GenBank/DDBJ databases">
        <title>Usitatibacter rugosus gen. nov., sp. nov. and Usitatibacter palustris sp. nov., novel members of Usitatibacteraceae fam. nov. within the order Nitrosomonadales isolated from soil.</title>
        <authorList>
            <person name="Huber K.J."/>
            <person name="Neumann-Schaal M."/>
            <person name="Geppert A."/>
            <person name="Luckner M."/>
            <person name="Wanner G."/>
            <person name="Overmann J."/>
        </authorList>
    </citation>
    <scope>NUCLEOTIDE SEQUENCE [LARGE SCALE GENOMIC DNA]</scope>
    <source>
        <strain evidence="2 3">0125_3</strain>
    </source>
</reference>
<evidence type="ECO:0000256" key="1">
    <source>
        <dbReference type="SAM" id="SignalP"/>
    </source>
</evidence>
<evidence type="ECO:0000313" key="2">
    <source>
        <dbReference type="EMBL" id="QJR12600.1"/>
    </source>
</evidence>
<keyword evidence="1" id="KW-0732">Signal</keyword>
<proteinExistence type="predicted"/>
<dbReference type="RefSeq" id="WP_171094942.1">
    <property type="nucleotide sequence ID" value="NZ_CP053069.1"/>
</dbReference>
<protein>
    <submittedName>
        <fullName evidence="2">Intermembrane phospholipid transport system binding protein MlaC</fullName>
    </submittedName>
</protein>
<dbReference type="Gene3D" id="3.10.450.50">
    <property type="match status" value="1"/>
</dbReference>
<keyword evidence="3" id="KW-1185">Reference proteome</keyword>
<feature type="chain" id="PRO_5026962553" evidence="1">
    <location>
        <begin position="20"/>
        <end position="206"/>
    </location>
</feature>
<dbReference type="PANTHER" id="PTHR36573">
    <property type="entry name" value="INTERMEMBRANE PHOSPHOLIPID TRANSPORT SYSTEM BINDING PROTEIN MLAC"/>
    <property type="match status" value="1"/>
</dbReference>
<dbReference type="KEGG" id="uru:DSM104443_03691"/>
<dbReference type="InterPro" id="IPR008869">
    <property type="entry name" value="MlaC/ttg2D"/>
</dbReference>
<feature type="signal peptide" evidence="1">
    <location>
        <begin position="1"/>
        <end position="19"/>
    </location>
</feature>
<dbReference type="Pfam" id="PF05494">
    <property type="entry name" value="MlaC"/>
    <property type="match status" value="1"/>
</dbReference>
<gene>
    <name evidence="2" type="primary">mlaC</name>
    <name evidence="2" type="ORF">DSM104443_03691</name>
</gene>
<dbReference type="PIRSF" id="PIRSF004649">
    <property type="entry name" value="MlaC"/>
    <property type="match status" value="1"/>
</dbReference>
<dbReference type="EMBL" id="CP053069">
    <property type="protein sequence ID" value="QJR12600.1"/>
    <property type="molecule type" value="Genomic_DNA"/>
</dbReference>
<dbReference type="Gene3D" id="1.10.10.640">
    <property type="entry name" value="phospholipid-binding protein"/>
    <property type="match status" value="1"/>
</dbReference>
<dbReference type="PANTHER" id="PTHR36573:SF1">
    <property type="entry name" value="INTERMEMBRANE PHOSPHOLIPID TRANSPORT SYSTEM BINDING PROTEIN MLAC"/>
    <property type="match status" value="1"/>
</dbReference>
<dbReference type="AlphaFoldDB" id="A0A6M4GZB2"/>